<dbReference type="Gene3D" id="2.60.40.10">
    <property type="entry name" value="Immunoglobulins"/>
    <property type="match status" value="1"/>
</dbReference>
<dbReference type="InterPro" id="IPR013783">
    <property type="entry name" value="Ig-like_fold"/>
</dbReference>
<evidence type="ECO:0000256" key="1">
    <source>
        <dbReference type="SAM" id="MobiDB-lite"/>
    </source>
</evidence>
<evidence type="ECO:0000313" key="6">
    <source>
        <dbReference type="Proteomes" id="UP000261600"/>
    </source>
</evidence>
<dbReference type="Proteomes" id="UP000261600">
    <property type="component" value="Unplaced"/>
</dbReference>
<evidence type="ECO:0008006" key="7">
    <source>
        <dbReference type="Google" id="ProtNLM"/>
    </source>
</evidence>
<organism evidence="5 6">
    <name type="scientific">Monopterus albus</name>
    <name type="common">Swamp eel</name>
    <dbReference type="NCBI Taxonomy" id="43700"/>
    <lineage>
        <taxon>Eukaryota</taxon>
        <taxon>Metazoa</taxon>
        <taxon>Chordata</taxon>
        <taxon>Craniata</taxon>
        <taxon>Vertebrata</taxon>
        <taxon>Euteleostomi</taxon>
        <taxon>Actinopterygii</taxon>
        <taxon>Neopterygii</taxon>
        <taxon>Teleostei</taxon>
        <taxon>Neoteleostei</taxon>
        <taxon>Acanthomorphata</taxon>
        <taxon>Anabantaria</taxon>
        <taxon>Synbranchiformes</taxon>
        <taxon>Synbranchidae</taxon>
        <taxon>Monopterus</taxon>
    </lineage>
</organism>
<dbReference type="STRING" id="43700.ENSMALP00000010876"/>
<dbReference type="Pfam" id="PF01108">
    <property type="entry name" value="Tissue_fac"/>
    <property type="match status" value="1"/>
</dbReference>
<reference evidence="5" key="2">
    <citation type="submission" date="2025-09" db="UniProtKB">
        <authorList>
            <consortium name="Ensembl"/>
        </authorList>
    </citation>
    <scope>IDENTIFICATION</scope>
</reference>
<feature type="domain" description="Fibronectin type-III" evidence="3">
    <location>
        <begin position="12"/>
        <end position="104"/>
    </location>
</feature>
<dbReference type="Ensembl" id="ENSMALT00000011108.1">
    <property type="protein sequence ID" value="ENSMALP00000010876.1"/>
    <property type="gene ID" value="ENSMALG00000007741.1"/>
</dbReference>
<keyword evidence="2" id="KW-0812">Transmembrane</keyword>
<feature type="domain" description="Interferon/interleukin receptor" evidence="4">
    <location>
        <begin position="115"/>
        <end position="214"/>
    </location>
</feature>
<dbReference type="PANTHER" id="PTHR20859:SF94">
    <property type="entry name" value="CYTOKINE RECEPTOR FAMILY MEMBER B7"/>
    <property type="match status" value="1"/>
</dbReference>
<evidence type="ECO:0000313" key="5">
    <source>
        <dbReference type="Ensembl" id="ENSMALP00000010876.1"/>
    </source>
</evidence>
<evidence type="ECO:0000256" key="2">
    <source>
        <dbReference type="SAM" id="Phobius"/>
    </source>
</evidence>
<keyword evidence="2" id="KW-1133">Transmembrane helix</keyword>
<dbReference type="Pfam" id="PF09294">
    <property type="entry name" value="Interfer-bind"/>
    <property type="match status" value="1"/>
</dbReference>
<dbReference type="GO" id="GO:0005886">
    <property type="term" value="C:plasma membrane"/>
    <property type="evidence" value="ECO:0007669"/>
    <property type="project" value="TreeGrafter"/>
</dbReference>
<dbReference type="GO" id="GO:0004896">
    <property type="term" value="F:cytokine receptor activity"/>
    <property type="evidence" value="ECO:0007669"/>
    <property type="project" value="TreeGrafter"/>
</dbReference>
<dbReference type="SUPFAM" id="SSF49265">
    <property type="entry name" value="Fibronectin type III"/>
    <property type="match status" value="2"/>
</dbReference>
<feature type="region of interest" description="Disordered" evidence="1">
    <location>
        <begin position="302"/>
        <end position="384"/>
    </location>
</feature>
<dbReference type="InterPro" id="IPR015373">
    <property type="entry name" value="Interferon/interleukin_rcp_dom"/>
</dbReference>
<proteinExistence type="predicted"/>
<feature type="compositionally biased region" description="Polar residues" evidence="1">
    <location>
        <begin position="317"/>
        <end position="332"/>
    </location>
</feature>
<dbReference type="InterPro" id="IPR050650">
    <property type="entry name" value="Type-II_Cytokine-TF_Rcpt"/>
</dbReference>
<keyword evidence="6" id="KW-1185">Reference proteome</keyword>
<dbReference type="PANTHER" id="PTHR20859">
    <property type="entry name" value="INTERFERON/INTERLEUKIN RECEPTOR"/>
    <property type="match status" value="1"/>
</dbReference>
<dbReference type="InterPro" id="IPR036116">
    <property type="entry name" value="FN3_sf"/>
</dbReference>
<accession>A0A3Q3QEE2</accession>
<feature type="transmembrane region" description="Helical" evidence="2">
    <location>
        <begin position="219"/>
        <end position="243"/>
    </location>
</feature>
<reference evidence="5" key="1">
    <citation type="submission" date="2025-08" db="UniProtKB">
        <authorList>
            <consortium name="Ensembl"/>
        </authorList>
    </citation>
    <scope>IDENTIFICATION</scope>
</reference>
<keyword evidence="2" id="KW-0472">Membrane</keyword>
<dbReference type="InterPro" id="IPR003961">
    <property type="entry name" value="FN3_dom"/>
</dbReference>
<feature type="compositionally biased region" description="Polar residues" evidence="1">
    <location>
        <begin position="351"/>
        <end position="360"/>
    </location>
</feature>
<dbReference type="AlphaFoldDB" id="A0A3Q3QEE2"/>
<protein>
    <recommendedName>
        <fullName evidence="7">Fibronectin type-III domain-containing protein</fullName>
    </recommendedName>
</protein>
<evidence type="ECO:0000259" key="3">
    <source>
        <dbReference type="Pfam" id="PF01108"/>
    </source>
</evidence>
<name>A0A3Q3QEE2_MONAL</name>
<evidence type="ECO:0000259" key="4">
    <source>
        <dbReference type="Pfam" id="PF09294"/>
    </source>
</evidence>
<sequence>MCSLFHHNVPTFSVAGLDIPQPDKMMVTMLDEEVIVHWKHPVGAPQDSQYNVQMGKLNGEWVSVGSCTGTTNTYCDLSSLISADYRSAYKVKVQLVAGDKVSQWTAKKFLLTESELQPPSFNLWATSSTLSVYVHQKPILRELFPYGLTYTVYLEEREQDKNITEFLKDDMQEDQRLKTFTSLQWGTEYCISIKVEGSGALHQSRLSPKQCLRLPDQEWFIIAVSSLSVAGVLFIIAIIAAILHCYLRRPEKTPAVLKNPVSGWLPVSVEQGTIEVVTDKGWFLSSYTTDMKNCVKDPMAHVTVTEDNGEEDRRTSMDSGISMKSNAATDNGGSPLMRQEDSGCGSLGGPESSTGSQANYPLQDEGTDTKREDSGVGLGFQLDSSSMNLDEQDSRFLKDSVAGGSYRSQSPSAVQACDDEEMFKQMLPDTALAEVITGYRAGPQTCICSGAGQCTWCHKQGHYGPEVIKQYRALCIENGLLHSKCDFVDTYKAGLTLSSHCRKPQMDTVTVDDFEHTLIQQGETFPLLTALTPLPLMEGGQDFNMNNVSLSLCDVQLTID</sequence>